<name>A0A0F9GAZ0_9ZZZZ</name>
<organism evidence="1">
    <name type="scientific">marine sediment metagenome</name>
    <dbReference type="NCBI Taxonomy" id="412755"/>
    <lineage>
        <taxon>unclassified sequences</taxon>
        <taxon>metagenomes</taxon>
        <taxon>ecological metagenomes</taxon>
    </lineage>
</organism>
<gene>
    <name evidence="1" type="ORF">LCGC14_1849740</name>
</gene>
<sequence length="56" mass="6194">MDELDRLIEEQGVKPVENWDDLLGGWPEGADFDAFMAAIRSTRACGDPVCCPPERA</sequence>
<comment type="caution">
    <text evidence="1">The sequence shown here is derived from an EMBL/GenBank/DDBJ whole genome shotgun (WGS) entry which is preliminary data.</text>
</comment>
<reference evidence="1" key="1">
    <citation type="journal article" date="2015" name="Nature">
        <title>Complex archaea that bridge the gap between prokaryotes and eukaryotes.</title>
        <authorList>
            <person name="Spang A."/>
            <person name="Saw J.H."/>
            <person name="Jorgensen S.L."/>
            <person name="Zaremba-Niedzwiedzka K."/>
            <person name="Martijn J."/>
            <person name="Lind A.E."/>
            <person name="van Eijk R."/>
            <person name="Schleper C."/>
            <person name="Guy L."/>
            <person name="Ettema T.J."/>
        </authorList>
    </citation>
    <scope>NUCLEOTIDE SEQUENCE</scope>
</reference>
<protein>
    <submittedName>
        <fullName evidence="1">Uncharacterized protein</fullName>
    </submittedName>
</protein>
<accession>A0A0F9GAZ0</accession>
<evidence type="ECO:0000313" key="1">
    <source>
        <dbReference type="EMBL" id="KKL95918.1"/>
    </source>
</evidence>
<dbReference type="EMBL" id="LAZR01018563">
    <property type="protein sequence ID" value="KKL95918.1"/>
    <property type="molecule type" value="Genomic_DNA"/>
</dbReference>
<dbReference type="AlphaFoldDB" id="A0A0F9GAZ0"/>
<proteinExistence type="predicted"/>